<dbReference type="EMBL" id="AMQM01001283">
    <property type="status" value="NOT_ANNOTATED_CDS"/>
    <property type="molecule type" value="Genomic_DNA"/>
</dbReference>
<dbReference type="Pfam" id="PF13287">
    <property type="entry name" value="Fn3_assoc"/>
    <property type="match status" value="1"/>
</dbReference>
<protein>
    <submittedName>
        <fullName evidence="2 3">Uncharacterized protein</fullName>
    </submittedName>
</protein>
<dbReference type="CTD" id="20199915"/>
<dbReference type="OrthoDB" id="10033229at2759"/>
<sequence>MPSAGAVSPPVIVALVKKGKHKTGSRNNNVVTIDGSAVTNNRKNKSANNIYKDTYIELTTDTPECKVFFTVDNSKPLPYSTKCLEGRSTFLYQGPFLLKSGRRIVKAVAATRDGLKTSFVTTKTFNVQSVAEEADDVNEYNNKNLESNNNSDEGYDGRPISAPTNVPMARSVSAYSVNDRNMQYNNNFYPGYNNNNYNNNNVNWNMSYVGQNLR</sequence>
<dbReference type="PANTHER" id="PTHR16058:SF4">
    <property type="entry name" value="DOUBLE ZINC RIBBON AND ANKYRIN REPEAT-CONTAINING PROTEIN 1"/>
    <property type="match status" value="1"/>
</dbReference>
<feature type="region of interest" description="Disordered" evidence="1">
    <location>
        <begin position="141"/>
        <end position="163"/>
    </location>
</feature>
<dbReference type="EnsemblMetazoa" id="HelroT163043">
    <property type="protein sequence ID" value="HelroP163043"/>
    <property type="gene ID" value="HelroG163043"/>
</dbReference>
<dbReference type="EMBL" id="KB097495">
    <property type="protein sequence ID" value="ESN96018.1"/>
    <property type="molecule type" value="Genomic_DNA"/>
</dbReference>
<accession>T1ETL5</accession>
<evidence type="ECO:0000256" key="1">
    <source>
        <dbReference type="SAM" id="MobiDB-lite"/>
    </source>
</evidence>
<dbReference type="GeneID" id="20199915"/>
<reference evidence="2 4" key="2">
    <citation type="journal article" date="2013" name="Nature">
        <title>Insights into bilaterian evolution from three spiralian genomes.</title>
        <authorList>
            <person name="Simakov O."/>
            <person name="Marletaz F."/>
            <person name="Cho S.J."/>
            <person name="Edsinger-Gonzales E."/>
            <person name="Havlak P."/>
            <person name="Hellsten U."/>
            <person name="Kuo D.H."/>
            <person name="Larsson T."/>
            <person name="Lv J."/>
            <person name="Arendt D."/>
            <person name="Savage R."/>
            <person name="Osoegawa K."/>
            <person name="de Jong P."/>
            <person name="Grimwood J."/>
            <person name="Chapman J.A."/>
            <person name="Shapiro H."/>
            <person name="Aerts A."/>
            <person name="Otillar R.P."/>
            <person name="Terry A.Y."/>
            <person name="Boore J.L."/>
            <person name="Grigoriev I.V."/>
            <person name="Lindberg D.R."/>
            <person name="Seaver E.C."/>
            <person name="Weisblat D.A."/>
            <person name="Putnam N.H."/>
            <person name="Rokhsar D.S."/>
        </authorList>
    </citation>
    <scope>NUCLEOTIDE SEQUENCE</scope>
</reference>
<dbReference type="Proteomes" id="UP000015101">
    <property type="component" value="Unassembled WGS sequence"/>
</dbReference>
<feature type="compositionally biased region" description="Low complexity" evidence="1">
    <location>
        <begin position="141"/>
        <end position="151"/>
    </location>
</feature>
<reference evidence="3" key="3">
    <citation type="submission" date="2015-06" db="UniProtKB">
        <authorList>
            <consortium name="EnsemblMetazoa"/>
        </authorList>
    </citation>
    <scope>IDENTIFICATION</scope>
</reference>
<organism evidence="3 4">
    <name type="scientific">Helobdella robusta</name>
    <name type="common">Californian leech</name>
    <dbReference type="NCBI Taxonomy" id="6412"/>
    <lineage>
        <taxon>Eukaryota</taxon>
        <taxon>Metazoa</taxon>
        <taxon>Spiralia</taxon>
        <taxon>Lophotrochozoa</taxon>
        <taxon>Annelida</taxon>
        <taxon>Clitellata</taxon>
        <taxon>Hirudinea</taxon>
        <taxon>Rhynchobdellida</taxon>
        <taxon>Glossiphoniidae</taxon>
        <taxon>Helobdella</taxon>
    </lineage>
</organism>
<name>T1ETL5_HELRO</name>
<dbReference type="InParanoid" id="T1ETL5"/>
<dbReference type="AlphaFoldDB" id="T1ETL5"/>
<keyword evidence="4" id="KW-1185">Reference proteome</keyword>
<dbReference type="STRING" id="6412.T1ETL5"/>
<gene>
    <name evidence="3" type="primary">20199915</name>
    <name evidence="2" type="ORF">HELRODRAFT_163043</name>
</gene>
<proteinExistence type="predicted"/>
<dbReference type="RefSeq" id="XP_009025283.1">
    <property type="nucleotide sequence ID" value="XM_009027035.1"/>
</dbReference>
<dbReference type="PANTHER" id="PTHR16058">
    <property type="entry name" value="DOUBLE ZINC RIBBON AND ANKYRIN REPEAT-CONTAINING PROTEIN 1"/>
    <property type="match status" value="1"/>
</dbReference>
<dbReference type="InterPro" id="IPR026876">
    <property type="entry name" value="Fn3_assoc_repeat"/>
</dbReference>
<evidence type="ECO:0000313" key="3">
    <source>
        <dbReference type="EnsemblMetazoa" id="HelroP163043"/>
    </source>
</evidence>
<dbReference type="InterPro" id="IPR052481">
    <property type="entry name" value="DZAN1"/>
</dbReference>
<dbReference type="HOGENOM" id="CLU_1290237_0_0_1"/>
<evidence type="ECO:0000313" key="4">
    <source>
        <dbReference type="Proteomes" id="UP000015101"/>
    </source>
</evidence>
<evidence type="ECO:0000313" key="2">
    <source>
        <dbReference type="EMBL" id="ESN96018.1"/>
    </source>
</evidence>
<reference evidence="4" key="1">
    <citation type="submission" date="2012-12" db="EMBL/GenBank/DDBJ databases">
        <authorList>
            <person name="Hellsten U."/>
            <person name="Grimwood J."/>
            <person name="Chapman J.A."/>
            <person name="Shapiro H."/>
            <person name="Aerts A."/>
            <person name="Otillar R.P."/>
            <person name="Terry A.Y."/>
            <person name="Boore J.L."/>
            <person name="Simakov O."/>
            <person name="Marletaz F."/>
            <person name="Cho S.-J."/>
            <person name="Edsinger-Gonzales E."/>
            <person name="Havlak P."/>
            <person name="Kuo D.-H."/>
            <person name="Larsson T."/>
            <person name="Lv J."/>
            <person name="Arendt D."/>
            <person name="Savage R."/>
            <person name="Osoegawa K."/>
            <person name="de Jong P."/>
            <person name="Lindberg D.R."/>
            <person name="Seaver E.C."/>
            <person name="Weisblat D.A."/>
            <person name="Putnam N.H."/>
            <person name="Grigoriev I.V."/>
            <person name="Rokhsar D.S."/>
        </authorList>
    </citation>
    <scope>NUCLEOTIDE SEQUENCE</scope>
</reference>
<dbReference type="KEGG" id="hro:HELRODRAFT_163043"/>